<evidence type="ECO:0000313" key="14">
    <source>
        <dbReference type="EMBL" id="KAG2247005.1"/>
    </source>
</evidence>
<evidence type="ECO:0000256" key="7">
    <source>
        <dbReference type="ARBA" id="ARBA00022723"/>
    </source>
</evidence>
<dbReference type="PANTHER" id="PTHR10353:SF182">
    <property type="entry name" value="THIOGLUCOSIDASE"/>
    <property type="match status" value="1"/>
</dbReference>
<reference evidence="14 15" key="1">
    <citation type="submission" date="2020-02" db="EMBL/GenBank/DDBJ databases">
        <authorList>
            <person name="Ma Q."/>
            <person name="Huang Y."/>
            <person name="Song X."/>
            <person name="Pei D."/>
        </authorList>
    </citation>
    <scope>NUCLEOTIDE SEQUENCE [LARGE SCALE GENOMIC DNA]</scope>
    <source>
        <strain evidence="14">Sxm20200214</strain>
        <tissue evidence="14">Leaf</tissue>
    </source>
</reference>
<comment type="similarity">
    <text evidence="3 12">Belongs to the glycosyl hydrolase 1 family.</text>
</comment>
<evidence type="ECO:0000256" key="4">
    <source>
        <dbReference type="ARBA" id="ARBA00011738"/>
    </source>
</evidence>
<proteinExistence type="inferred from homology"/>
<dbReference type="FunFam" id="3.20.20.80:FF:000041">
    <property type="entry name" value="Beta-glucosidase 7"/>
    <property type="match status" value="1"/>
</dbReference>
<dbReference type="GO" id="GO:0005975">
    <property type="term" value="P:carbohydrate metabolic process"/>
    <property type="evidence" value="ECO:0007669"/>
    <property type="project" value="InterPro"/>
</dbReference>
<keyword evidence="13" id="KW-1133">Transmembrane helix</keyword>
<keyword evidence="7" id="KW-0479">Metal-binding</keyword>
<evidence type="ECO:0000256" key="13">
    <source>
        <dbReference type="SAM" id="Phobius"/>
    </source>
</evidence>
<dbReference type="OrthoDB" id="65569at2759"/>
<name>A0A8X7TM19_BRACI</name>
<feature type="transmembrane region" description="Helical" evidence="13">
    <location>
        <begin position="596"/>
        <end position="614"/>
    </location>
</feature>
<dbReference type="Pfam" id="PF00232">
    <property type="entry name" value="Glyco_hydro_1"/>
    <property type="match status" value="1"/>
</dbReference>
<comment type="catalytic activity">
    <reaction evidence="11">
        <text>a thioglucoside + H2O = a sugar + a thiol.</text>
        <dbReference type="EC" id="3.2.1.147"/>
    </reaction>
</comment>
<protein>
    <recommendedName>
        <fullName evidence="5">thioglucosidase</fullName>
        <ecNumber evidence="5">3.2.1.147</ecNumber>
    </recommendedName>
    <alternativeName>
        <fullName evidence="9">Sinigrinase</fullName>
    </alternativeName>
    <alternativeName>
        <fullName evidence="10">Thioglucosidase</fullName>
    </alternativeName>
</protein>
<keyword evidence="15" id="KW-1185">Reference proteome</keyword>
<evidence type="ECO:0000256" key="10">
    <source>
        <dbReference type="ARBA" id="ARBA00032797"/>
    </source>
</evidence>
<dbReference type="GO" id="GO:0008422">
    <property type="term" value="F:beta-glucosidase activity"/>
    <property type="evidence" value="ECO:0007669"/>
    <property type="project" value="TreeGrafter"/>
</dbReference>
<comment type="subcellular location">
    <subcellularLocation>
        <location evidence="2">Vacuole</location>
    </subcellularLocation>
</comment>
<keyword evidence="8" id="KW-0862">Zinc</keyword>
<sequence>MISKPDKIQLGEEYDVAIFTMIKSIVSIWICVSLVSGCVSCFAHVEVLKEQKTCSKLVLENQSVLVLVFLFSSKLIALGKGPIKATVKRHGEENAYVTLLCNGYINPRLAEGSIQHKKHIYKLTMKHIWLTLAFLLALATCKADEEINCEENLPFTCGQTDRFNSTSFEKDFIFGLASSAYQACNISTISIMLPDVIFYIEGSINRGVNVWDGFTHRFPHKAGPDHGNGDTTCNSYSYWEKDIEVMDELKATGYRFSIAWSRVIPRGKRSRGVHQGGINYYHGLINGLIDKGITPLVTLFHWDLPQVLQDDYEGFLDPQIIDDFRDFADLCFEEYGDKVKHWFTINQLYSVPTRGYGLGSDAPGRCSPKVDSTCYAGNSSTEPYIVAHNQLLAHATVVDLYRTKYKHQGGKIGPVMITRWFLPYNDTDPDSIAATERMKEFFLGWYMGPLTNGTYPQIMIDTVGERLPSFTPEESKLVKGSYDFLGLNYYFTQYVQPSPNHVDSDGHTAMMDAGTRLTYRNASNHAIGPVFTEHKDDETKNTYYYPKGIYYVMDHFKTNYNNPVIYITENGGFYYSSLNSSLHDSVPPVMKPVRRLSLITGGLIIFAVISVFSVKSSTSPLRRRSSQMHERSNPHLPHQDHLMFPLCTCSIDKELHLPTTVY</sequence>
<evidence type="ECO:0000256" key="5">
    <source>
        <dbReference type="ARBA" id="ARBA00012250"/>
    </source>
</evidence>
<gene>
    <name evidence="14" type="ORF">Bca52824_086633</name>
</gene>
<dbReference type="GO" id="GO:0019137">
    <property type="term" value="F:thioglucosidase activity"/>
    <property type="evidence" value="ECO:0007669"/>
    <property type="project" value="UniProtKB-EC"/>
</dbReference>
<keyword evidence="6" id="KW-0926">Vacuole</keyword>
<evidence type="ECO:0000256" key="1">
    <source>
        <dbReference type="ARBA" id="ARBA00003014"/>
    </source>
</evidence>
<dbReference type="Gene3D" id="3.20.20.80">
    <property type="entry name" value="Glycosidases"/>
    <property type="match status" value="1"/>
</dbReference>
<keyword evidence="13" id="KW-0472">Membrane</keyword>
<dbReference type="SUPFAM" id="SSF51445">
    <property type="entry name" value="(Trans)glycosidases"/>
    <property type="match status" value="1"/>
</dbReference>
<evidence type="ECO:0000256" key="2">
    <source>
        <dbReference type="ARBA" id="ARBA00004116"/>
    </source>
</evidence>
<dbReference type="GO" id="GO:0046872">
    <property type="term" value="F:metal ion binding"/>
    <property type="evidence" value="ECO:0007669"/>
    <property type="project" value="UniProtKB-KW"/>
</dbReference>
<accession>A0A8X7TM19</accession>
<comment type="subunit">
    <text evidence="4">Homodimer.</text>
</comment>
<keyword evidence="13" id="KW-0812">Transmembrane</keyword>
<dbReference type="EC" id="3.2.1.147" evidence="5"/>
<evidence type="ECO:0000256" key="11">
    <source>
        <dbReference type="ARBA" id="ARBA00034026"/>
    </source>
</evidence>
<dbReference type="EMBL" id="JAAMPC010000017">
    <property type="protein sequence ID" value="KAG2247005.1"/>
    <property type="molecule type" value="Genomic_DNA"/>
</dbReference>
<evidence type="ECO:0000256" key="8">
    <source>
        <dbReference type="ARBA" id="ARBA00022833"/>
    </source>
</evidence>
<comment type="caution">
    <text evidence="14">The sequence shown here is derived from an EMBL/GenBank/DDBJ whole genome shotgun (WGS) entry which is preliminary data.</text>
</comment>
<organism evidence="14 15">
    <name type="scientific">Brassica carinata</name>
    <name type="common">Ethiopian mustard</name>
    <name type="synonym">Abyssinian cabbage</name>
    <dbReference type="NCBI Taxonomy" id="52824"/>
    <lineage>
        <taxon>Eukaryota</taxon>
        <taxon>Viridiplantae</taxon>
        <taxon>Streptophyta</taxon>
        <taxon>Embryophyta</taxon>
        <taxon>Tracheophyta</taxon>
        <taxon>Spermatophyta</taxon>
        <taxon>Magnoliopsida</taxon>
        <taxon>eudicotyledons</taxon>
        <taxon>Gunneridae</taxon>
        <taxon>Pentapetalae</taxon>
        <taxon>rosids</taxon>
        <taxon>malvids</taxon>
        <taxon>Brassicales</taxon>
        <taxon>Brassicaceae</taxon>
        <taxon>Brassiceae</taxon>
        <taxon>Brassica</taxon>
    </lineage>
</organism>
<dbReference type="Proteomes" id="UP000886595">
    <property type="component" value="Unassembled WGS sequence"/>
</dbReference>
<dbReference type="GO" id="GO:0005773">
    <property type="term" value="C:vacuole"/>
    <property type="evidence" value="ECO:0007669"/>
    <property type="project" value="UniProtKB-SubCell"/>
</dbReference>
<evidence type="ECO:0000256" key="9">
    <source>
        <dbReference type="ARBA" id="ARBA00032643"/>
    </source>
</evidence>
<dbReference type="AlphaFoldDB" id="A0A8X7TM19"/>
<dbReference type="InterPro" id="IPR001360">
    <property type="entry name" value="Glyco_hydro_1"/>
</dbReference>
<evidence type="ECO:0000256" key="12">
    <source>
        <dbReference type="RuleBase" id="RU003690"/>
    </source>
</evidence>
<evidence type="ECO:0000313" key="15">
    <source>
        <dbReference type="Proteomes" id="UP000886595"/>
    </source>
</evidence>
<dbReference type="PANTHER" id="PTHR10353">
    <property type="entry name" value="GLYCOSYL HYDROLASE"/>
    <property type="match status" value="1"/>
</dbReference>
<dbReference type="InterPro" id="IPR017853">
    <property type="entry name" value="GH"/>
</dbReference>
<evidence type="ECO:0000256" key="6">
    <source>
        <dbReference type="ARBA" id="ARBA00022554"/>
    </source>
</evidence>
<evidence type="ECO:0000256" key="3">
    <source>
        <dbReference type="ARBA" id="ARBA00010838"/>
    </source>
</evidence>
<comment type="function">
    <text evidence="1">Degradation of glucosinolates (glucose residue linked by a thioglucoside bound to an amino acid derivative) to glucose, sulfate and any of the products: thiocyanates, isothiocyanates, nitriles, epithionitriles or oxazolidine-2-thiones.</text>
</comment>